<comment type="similarity">
    <text evidence="4 19">Belongs to the CobS family.</text>
</comment>
<accession>A0ABV6JGU3</accession>
<evidence type="ECO:0000256" key="17">
    <source>
        <dbReference type="ARBA" id="ARBA00048623"/>
    </source>
</evidence>
<evidence type="ECO:0000256" key="14">
    <source>
        <dbReference type="ARBA" id="ARBA00025228"/>
    </source>
</evidence>
<keyword evidence="21" id="KW-1185">Reference proteome</keyword>
<feature type="transmembrane region" description="Helical" evidence="19">
    <location>
        <begin position="249"/>
        <end position="268"/>
    </location>
</feature>
<evidence type="ECO:0000256" key="4">
    <source>
        <dbReference type="ARBA" id="ARBA00010561"/>
    </source>
</evidence>
<evidence type="ECO:0000256" key="18">
    <source>
        <dbReference type="ARBA" id="ARBA00049504"/>
    </source>
</evidence>
<dbReference type="InterPro" id="IPR003805">
    <property type="entry name" value="CobS"/>
</dbReference>
<feature type="transmembrane region" description="Helical" evidence="19">
    <location>
        <begin position="68"/>
        <end position="87"/>
    </location>
</feature>
<dbReference type="HAMAP" id="MF_00719">
    <property type="entry name" value="CobS"/>
    <property type="match status" value="1"/>
</dbReference>
<evidence type="ECO:0000256" key="8">
    <source>
        <dbReference type="ARBA" id="ARBA00022573"/>
    </source>
</evidence>
<evidence type="ECO:0000256" key="11">
    <source>
        <dbReference type="ARBA" id="ARBA00022842"/>
    </source>
</evidence>
<evidence type="ECO:0000256" key="10">
    <source>
        <dbReference type="ARBA" id="ARBA00022692"/>
    </source>
</evidence>
<name>A0ABV6JGU3_9BACL</name>
<feature type="transmembrane region" description="Helical" evidence="19">
    <location>
        <begin position="146"/>
        <end position="169"/>
    </location>
</feature>
<evidence type="ECO:0000256" key="1">
    <source>
        <dbReference type="ARBA" id="ARBA00001946"/>
    </source>
</evidence>
<dbReference type="Proteomes" id="UP001589818">
    <property type="component" value="Unassembled WGS sequence"/>
</dbReference>
<evidence type="ECO:0000256" key="3">
    <source>
        <dbReference type="ARBA" id="ARBA00004663"/>
    </source>
</evidence>
<evidence type="ECO:0000256" key="7">
    <source>
        <dbReference type="ARBA" id="ARBA00022475"/>
    </source>
</evidence>
<dbReference type="EMBL" id="JBHLVF010000041">
    <property type="protein sequence ID" value="MFC0394937.1"/>
    <property type="molecule type" value="Genomic_DNA"/>
</dbReference>
<feature type="transmembrane region" description="Helical" evidence="19">
    <location>
        <begin position="41"/>
        <end position="61"/>
    </location>
</feature>
<comment type="catalytic activity">
    <reaction evidence="18 19">
        <text>alpha-ribazole 5'-phosphate + adenosylcob(III)inamide-GDP = adenosylcob(III)alamin 5'-phosphate + GMP + H(+)</text>
        <dbReference type="Rhea" id="RHEA:23560"/>
        <dbReference type="ChEBI" id="CHEBI:15378"/>
        <dbReference type="ChEBI" id="CHEBI:57918"/>
        <dbReference type="ChEBI" id="CHEBI:58115"/>
        <dbReference type="ChEBI" id="CHEBI:60487"/>
        <dbReference type="ChEBI" id="CHEBI:60493"/>
        <dbReference type="EC" id="2.7.8.26"/>
    </reaction>
</comment>
<comment type="caution">
    <text evidence="20">The sequence shown here is derived from an EMBL/GenBank/DDBJ whole genome shotgun (WGS) entry which is preliminary data.</text>
</comment>
<evidence type="ECO:0000313" key="20">
    <source>
        <dbReference type="EMBL" id="MFC0394937.1"/>
    </source>
</evidence>
<reference evidence="20 21" key="1">
    <citation type="submission" date="2024-09" db="EMBL/GenBank/DDBJ databases">
        <authorList>
            <person name="Sun Q."/>
            <person name="Mori K."/>
        </authorList>
    </citation>
    <scope>NUCLEOTIDE SEQUENCE [LARGE SCALE GENOMIC DNA]</scope>
    <source>
        <strain evidence="20 21">CCM 4839</strain>
    </source>
</reference>
<evidence type="ECO:0000256" key="15">
    <source>
        <dbReference type="ARBA" id="ARBA00032605"/>
    </source>
</evidence>
<keyword evidence="9 19" id="KW-0808">Transferase</keyword>
<keyword evidence="8 19" id="KW-0169">Cobalamin biosynthesis</keyword>
<evidence type="ECO:0000256" key="5">
    <source>
        <dbReference type="ARBA" id="ARBA00013200"/>
    </source>
</evidence>
<protein>
    <recommendedName>
        <fullName evidence="6 19">Adenosylcobinamide-GDP ribazoletransferase</fullName>
        <ecNumber evidence="5 19">2.7.8.26</ecNumber>
    </recommendedName>
    <alternativeName>
        <fullName evidence="16 19">Cobalamin synthase</fullName>
    </alternativeName>
    <alternativeName>
        <fullName evidence="15 19">Cobalamin-5'-phosphate synthase</fullName>
    </alternativeName>
</protein>
<comment type="function">
    <text evidence="14 19">Joins adenosylcobinamide-GDP and alpha-ribazole to generate adenosylcobalamin (Ado-cobalamin). Also synthesizes adenosylcobalamin 5'-phosphate from adenosylcobinamide-GDP and alpha-ribazole 5'-phosphate.</text>
</comment>
<evidence type="ECO:0000313" key="21">
    <source>
        <dbReference type="Proteomes" id="UP001589818"/>
    </source>
</evidence>
<dbReference type="PANTHER" id="PTHR34148">
    <property type="entry name" value="ADENOSYLCOBINAMIDE-GDP RIBAZOLETRANSFERASE"/>
    <property type="match status" value="1"/>
</dbReference>
<evidence type="ECO:0000256" key="6">
    <source>
        <dbReference type="ARBA" id="ARBA00015850"/>
    </source>
</evidence>
<keyword evidence="7 19" id="KW-1003">Cell membrane</keyword>
<feature type="transmembrane region" description="Helical" evidence="19">
    <location>
        <begin position="115"/>
        <end position="134"/>
    </location>
</feature>
<evidence type="ECO:0000256" key="12">
    <source>
        <dbReference type="ARBA" id="ARBA00022989"/>
    </source>
</evidence>
<gene>
    <name evidence="19 20" type="primary">cobS</name>
    <name evidence="20" type="ORF">ACFFJ8_26690</name>
</gene>
<dbReference type="Pfam" id="PF02654">
    <property type="entry name" value="CobS"/>
    <property type="match status" value="1"/>
</dbReference>
<keyword evidence="13 19" id="KW-0472">Membrane</keyword>
<keyword evidence="11 19" id="KW-0460">Magnesium</keyword>
<evidence type="ECO:0000256" key="16">
    <source>
        <dbReference type="ARBA" id="ARBA00032853"/>
    </source>
</evidence>
<comment type="cofactor">
    <cofactor evidence="1 19">
        <name>Mg(2+)</name>
        <dbReference type="ChEBI" id="CHEBI:18420"/>
    </cofactor>
</comment>
<feature type="transmembrane region" description="Helical" evidence="19">
    <location>
        <begin position="189"/>
        <end position="205"/>
    </location>
</feature>
<dbReference type="RefSeq" id="WP_204816090.1">
    <property type="nucleotide sequence ID" value="NZ_JANHOF010000001.1"/>
</dbReference>
<feature type="transmembrane region" description="Helical" evidence="19">
    <location>
        <begin position="217"/>
        <end position="237"/>
    </location>
</feature>
<proteinExistence type="inferred from homology"/>
<keyword evidence="10 19" id="KW-0812">Transmembrane</keyword>
<organism evidence="20 21">
    <name type="scientific">Paenibacillus mendelii</name>
    <dbReference type="NCBI Taxonomy" id="206163"/>
    <lineage>
        <taxon>Bacteria</taxon>
        <taxon>Bacillati</taxon>
        <taxon>Bacillota</taxon>
        <taxon>Bacilli</taxon>
        <taxon>Bacillales</taxon>
        <taxon>Paenibacillaceae</taxon>
        <taxon>Paenibacillus</taxon>
    </lineage>
</organism>
<dbReference type="GO" id="GO:0051073">
    <property type="term" value="F:adenosylcobinamide-GDP ribazoletransferase activity"/>
    <property type="evidence" value="ECO:0007669"/>
    <property type="project" value="UniProtKB-EC"/>
</dbReference>
<evidence type="ECO:0000256" key="19">
    <source>
        <dbReference type="HAMAP-Rule" id="MF_00719"/>
    </source>
</evidence>
<dbReference type="NCBIfam" id="TIGR00317">
    <property type="entry name" value="cobS"/>
    <property type="match status" value="1"/>
</dbReference>
<evidence type="ECO:0000256" key="13">
    <source>
        <dbReference type="ARBA" id="ARBA00023136"/>
    </source>
</evidence>
<comment type="subcellular location">
    <subcellularLocation>
        <location evidence="2 19">Cell membrane</location>
        <topology evidence="2 19">Multi-pass membrane protein</topology>
    </subcellularLocation>
</comment>
<evidence type="ECO:0000256" key="2">
    <source>
        <dbReference type="ARBA" id="ARBA00004651"/>
    </source>
</evidence>
<evidence type="ECO:0000256" key="9">
    <source>
        <dbReference type="ARBA" id="ARBA00022679"/>
    </source>
</evidence>
<dbReference type="PANTHER" id="PTHR34148:SF1">
    <property type="entry name" value="ADENOSYLCOBINAMIDE-GDP RIBAZOLETRANSFERASE"/>
    <property type="match status" value="1"/>
</dbReference>
<keyword evidence="12 19" id="KW-1133">Transmembrane helix</keyword>
<dbReference type="EC" id="2.7.8.26" evidence="5 19"/>
<sequence>MAMRALTSFLQAVGSAFQLLTRIPIPVNIPFTPQVLARSTIYYPIVGLVIGGITASAGWLLESYVPSMPAAVMLLLLWVALSGALHVDGLMDTADGVLSHRSRERMLEIMKDSRVGAMGVIAAAGLFLFKFAILSELLQTGGFHNGAAPLLTAACIWSRMWMVAAIAIWPQARKNEGMGSMFASVKPKHLLFGTILHLALLLALFKLSGFSWAVSGLLIGGGAAVMLVTGLILAVWLSRKLGGLTGDTYGAMNEVLECVLLFAAMMWLGS</sequence>
<comment type="catalytic activity">
    <reaction evidence="17 19">
        <text>alpha-ribazole + adenosylcob(III)inamide-GDP = adenosylcob(III)alamin + GMP + H(+)</text>
        <dbReference type="Rhea" id="RHEA:16049"/>
        <dbReference type="ChEBI" id="CHEBI:10329"/>
        <dbReference type="ChEBI" id="CHEBI:15378"/>
        <dbReference type="ChEBI" id="CHEBI:18408"/>
        <dbReference type="ChEBI" id="CHEBI:58115"/>
        <dbReference type="ChEBI" id="CHEBI:60487"/>
        <dbReference type="EC" id="2.7.8.26"/>
    </reaction>
</comment>
<comment type="pathway">
    <text evidence="3 19">Cofactor biosynthesis; adenosylcobalamin biosynthesis; adenosylcobalamin from cob(II)yrinate a,c-diamide: step 7/7.</text>
</comment>